<evidence type="ECO:0000313" key="2">
    <source>
        <dbReference type="EMBL" id="MTU04981.1"/>
    </source>
</evidence>
<evidence type="ECO:0000313" key="1">
    <source>
        <dbReference type="EMBL" id="MTT76886.1"/>
    </source>
</evidence>
<dbReference type="AlphaFoldDB" id="A0A7X2XHK9"/>
<accession>A0A7X2XHK9</accession>
<organism evidence="1 4">
    <name type="scientific">Phascolarctobacterium faecium</name>
    <dbReference type="NCBI Taxonomy" id="33025"/>
    <lineage>
        <taxon>Bacteria</taxon>
        <taxon>Bacillati</taxon>
        <taxon>Bacillota</taxon>
        <taxon>Negativicutes</taxon>
        <taxon>Acidaminococcales</taxon>
        <taxon>Acidaminococcaceae</taxon>
        <taxon>Phascolarctobacterium</taxon>
    </lineage>
</organism>
<dbReference type="Proteomes" id="UP000484547">
    <property type="component" value="Unassembled WGS sequence"/>
</dbReference>
<proteinExistence type="predicted"/>
<dbReference type="EMBL" id="WNBM01000013">
    <property type="protein sequence ID" value="MTT76886.1"/>
    <property type="molecule type" value="Genomic_DNA"/>
</dbReference>
<gene>
    <name evidence="1" type="ORF">GMD11_11555</name>
    <name evidence="2" type="ORF">GMD18_11370</name>
</gene>
<sequence>MTQESVAEQAAMHRSTVARVINVPEAAHPQMLLRIAETLGTLKHSVLRWYCLTTCPVGKSCRQPQFRKVSLAQTACLLFSSVSALNTKLATILSIAADERVSLNEEKDFASILENISEVKQGISDIEVWVYNNQDLLTKKEIASAVTLTNKKNLN</sequence>
<name>A0A7X2XHK9_9FIRM</name>
<dbReference type="Proteomes" id="UP000443070">
    <property type="component" value="Unassembled WGS sequence"/>
</dbReference>
<reference evidence="3 4" key="1">
    <citation type="journal article" date="2019" name="Nat. Med.">
        <title>A library of human gut bacterial isolates paired with longitudinal multiomics data enables mechanistic microbiome research.</title>
        <authorList>
            <person name="Poyet M."/>
            <person name="Groussin M."/>
            <person name="Gibbons S.M."/>
            <person name="Avila-Pacheco J."/>
            <person name="Jiang X."/>
            <person name="Kearney S.M."/>
            <person name="Perrotta A.R."/>
            <person name="Berdy B."/>
            <person name="Zhao S."/>
            <person name="Lieberman T.D."/>
            <person name="Swanson P.K."/>
            <person name="Smith M."/>
            <person name="Roesemann S."/>
            <person name="Alexander J.E."/>
            <person name="Rich S.A."/>
            <person name="Livny J."/>
            <person name="Vlamakis H."/>
            <person name="Clish C."/>
            <person name="Bullock K."/>
            <person name="Deik A."/>
            <person name="Scott J."/>
            <person name="Pierce K.A."/>
            <person name="Xavier R.J."/>
            <person name="Alm E.J."/>
        </authorList>
    </citation>
    <scope>NUCLEOTIDE SEQUENCE [LARGE SCALE GENOMIC DNA]</scope>
    <source>
        <strain evidence="1 4">BIOML-A13</strain>
        <strain evidence="2 3">BIOML-A3</strain>
    </source>
</reference>
<evidence type="ECO:0000313" key="4">
    <source>
        <dbReference type="Proteomes" id="UP000484547"/>
    </source>
</evidence>
<evidence type="ECO:0000313" key="3">
    <source>
        <dbReference type="Proteomes" id="UP000443070"/>
    </source>
</evidence>
<dbReference type="EMBL" id="WNBW01000015">
    <property type="protein sequence ID" value="MTU04981.1"/>
    <property type="molecule type" value="Genomic_DNA"/>
</dbReference>
<comment type="caution">
    <text evidence="1">The sequence shown here is derived from an EMBL/GenBank/DDBJ whole genome shotgun (WGS) entry which is preliminary data.</text>
</comment>
<protein>
    <submittedName>
        <fullName evidence="1">Uncharacterized protein</fullName>
    </submittedName>
</protein>
<keyword evidence="3" id="KW-1185">Reference proteome</keyword>